<dbReference type="GO" id="GO:0019843">
    <property type="term" value="F:rRNA binding"/>
    <property type="evidence" value="ECO:0007669"/>
    <property type="project" value="UniProtKB-UniRule"/>
</dbReference>
<evidence type="ECO:0000313" key="7">
    <source>
        <dbReference type="EMBL" id="MBM3331656.1"/>
    </source>
</evidence>
<dbReference type="SUPFAM" id="SSF56047">
    <property type="entry name" value="Ribosomal protein S8"/>
    <property type="match status" value="1"/>
</dbReference>
<dbReference type="InterPro" id="IPR047863">
    <property type="entry name" value="Ribosomal_uS8_CS"/>
</dbReference>
<keyword evidence="5" id="KW-0699">rRNA-binding</keyword>
<evidence type="ECO:0000256" key="2">
    <source>
        <dbReference type="ARBA" id="ARBA00022980"/>
    </source>
</evidence>
<keyword evidence="5" id="KW-0694">RNA-binding</keyword>
<dbReference type="Gene3D" id="3.30.1490.10">
    <property type="match status" value="1"/>
</dbReference>
<evidence type="ECO:0000313" key="8">
    <source>
        <dbReference type="Proteomes" id="UP000779900"/>
    </source>
</evidence>
<dbReference type="Pfam" id="PF00410">
    <property type="entry name" value="Ribosomal_S8"/>
    <property type="match status" value="1"/>
</dbReference>
<dbReference type="FunFam" id="3.30.1490.10:FF:000001">
    <property type="entry name" value="30S ribosomal protein S8"/>
    <property type="match status" value="1"/>
</dbReference>
<reference evidence="7" key="1">
    <citation type="submission" date="2019-03" db="EMBL/GenBank/DDBJ databases">
        <title>Lake Tanganyika Metagenome-Assembled Genomes (MAGs).</title>
        <authorList>
            <person name="Tran P."/>
        </authorList>
    </citation>
    <scope>NUCLEOTIDE SEQUENCE</scope>
    <source>
        <strain evidence="7">K_DeepCast_150m_m2_040</strain>
    </source>
</reference>
<comment type="subunit">
    <text evidence="5">Part of the 30S ribosomal subunit. Contacts proteins S5 and S12.</text>
</comment>
<dbReference type="AlphaFoldDB" id="A0A937XHC9"/>
<keyword evidence="3 5" id="KW-0687">Ribonucleoprotein</keyword>
<dbReference type="GO" id="GO:0006412">
    <property type="term" value="P:translation"/>
    <property type="evidence" value="ECO:0007669"/>
    <property type="project" value="UniProtKB-UniRule"/>
</dbReference>
<dbReference type="InterPro" id="IPR000630">
    <property type="entry name" value="Ribosomal_uS8"/>
</dbReference>
<dbReference type="NCBIfam" id="NF001109">
    <property type="entry name" value="PRK00136.1"/>
    <property type="match status" value="1"/>
</dbReference>
<comment type="similarity">
    <text evidence="1 5 6">Belongs to the universal ribosomal protein uS8 family.</text>
</comment>
<comment type="function">
    <text evidence="5">One of the primary rRNA binding proteins, it binds directly to 16S rRNA central domain where it helps coordinate assembly of the platform of the 30S subunit.</text>
</comment>
<dbReference type="Gene3D" id="3.30.1370.30">
    <property type="match status" value="1"/>
</dbReference>
<evidence type="ECO:0000256" key="5">
    <source>
        <dbReference type="HAMAP-Rule" id="MF_01302"/>
    </source>
</evidence>
<gene>
    <name evidence="5 7" type="primary">rpsH</name>
    <name evidence="7" type="ORF">FJY68_07390</name>
</gene>
<dbReference type="PANTHER" id="PTHR11758">
    <property type="entry name" value="40S RIBOSOMAL PROTEIN S15A"/>
    <property type="match status" value="1"/>
</dbReference>
<proteinExistence type="inferred from homology"/>
<protein>
    <recommendedName>
        <fullName evidence="4 5">Small ribosomal subunit protein uS8</fullName>
    </recommendedName>
</protein>
<dbReference type="EMBL" id="VGIR01000039">
    <property type="protein sequence ID" value="MBM3331656.1"/>
    <property type="molecule type" value="Genomic_DNA"/>
</dbReference>
<evidence type="ECO:0000256" key="4">
    <source>
        <dbReference type="ARBA" id="ARBA00035258"/>
    </source>
</evidence>
<dbReference type="PROSITE" id="PS00053">
    <property type="entry name" value="RIBOSOMAL_S8"/>
    <property type="match status" value="1"/>
</dbReference>
<sequence length="129" mass="14670">MDAFADFLTRIRNGFRIRQREVSAPYARMKYELARVLLEEGFISNFQVEGEGHHKRIIISLKYDEDGASVIRGIEMISRQSRRLHVGVDQIPKVIGGLGVAVLTTSRGVMTDRDARRKRVGGEPICKVW</sequence>
<evidence type="ECO:0000256" key="1">
    <source>
        <dbReference type="ARBA" id="ARBA00006471"/>
    </source>
</evidence>
<organism evidence="7 8">
    <name type="scientific">candidate division WOR-3 bacterium</name>
    <dbReference type="NCBI Taxonomy" id="2052148"/>
    <lineage>
        <taxon>Bacteria</taxon>
        <taxon>Bacteria division WOR-3</taxon>
    </lineage>
</organism>
<comment type="caution">
    <text evidence="7">The sequence shown here is derived from an EMBL/GenBank/DDBJ whole genome shotgun (WGS) entry which is preliminary data.</text>
</comment>
<dbReference type="InterPro" id="IPR035987">
    <property type="entry name" value="Ribosomal_uS8_sf"/>
</dbReference>
<accession>A0A937XHC9</accession>
<name>A0A937XHC9_UNCW3</name>
<keyword evidence="2 5" id="KW-0689">Ribosomal protein</keyword>
<dbReference type="GO" id="GO:0005840">
    <property type="term" value="C:ribosome"/>
    <property type="evidence" value="ECO:0007669"/>
    <property type="project" value="UniProtKB-KW"/>
</dbReference>
<dbReference type="GO" id="GO:0003735">
    <property type="term" value="F:structural constituent of ribosome"/>
    <property type="evidence" value="ECO:0007669"/>
    <property type="project" value="InterPro"/>
</dbReference>
<dbReference type="GO" id="GO:1990904">
    <property type="term" value="C:ribonucleoprotein complex"/>
    <property type="evidence" value="ECO:0007669"/>
    <property type="project" value="UniProtKB-KW"/>
</dbReference>
<evidence type="ECO:0000256" key="6">
    <source>
        <dbReference type="RuleBase" id="RU003660"/>
    </source>
</evidence>
<evidence type="ECO:0000256" key="3">
    <source>
        <dbReference type="ARBA" id="ARBA00023274"/>
    </source>
</evidence>
<dbReference type="Proteomes" id="UP000779900">
    <property type="component" value="Unassembled WGS sequence"/>
</dbReference>
<dbReference type="HAMAP" id="MF_01302_B">
    <property type="entry name" value="Ribosomal_uS8_B"/>
    <property type="match status" value="1"/>
</dbReference>
<dbReference type="GO" id="GO:0005737">
    <property type="term" value="C:cytoplasm"/>
    <property type="evidence" value="ECO:0007669"/>
    <property type="project" value="UniProtKB-ARBA"/>
</dbReference>